<proteinExistence type="predicted"/>
<dbReference type="InterPro" id="IPR000477">
    <property type="entry name" value="RT_dom"/>
</dbReference>
<keyword evidence="3" id="KW-1185">Reference proteome</keyword>
<dbReference type="PROSITE" id="PS50878">
    <property type="entry name" value="RT_POL"/>
    <property type="match status" value="1"/>
</dbReference>
<dbReference type="STRING" id="307972.A0A2G8KFX6"/>
<protein>
    <recommendedName>
        <fullName evidence="1">Reverse transcriptase domain-containing protein</fullName>
    </recommendedName>
</protein>
<dbReference type="AlphaFoldDB" id="A0A2G8KFX6"/>
<sequence>MNTNDVYDPFQSAYRANHGIETALLRVSSDILSEMDNGRIVAMVLLDLSAAFDTVDHEILLSRLNSFVGIDAVALEWCNSYLNRRPQYVCIGDELSNPVYMDYSVPQGSVLGPQWFPIYTLPIRRILVKHNISYHVYADDTQIYIDFSPSQDESVKAIRCLESCINDIRLWMRRNFLKLNEEKTEFLLFGSCHQLAKINIPFISIGWIWAIPYSSVFHMNRFIDSN</sequence>
<evidence type="ECO:0000313" key="2">
    <source>
        <dbReference type="EMBL" id="PIK46897.1"/>
    </source>
</evidence>
<dbReference type="SUPFAM" id="SSF56672">
    <property type="entry name" value="DNA/RNA polymerases"/>
    <property type="match status" value="1"/>
</dbReference>
<evidence type="ECO:0000313" key="3">
    <source>
        <dbReference type="Proteomes" id="UP000230750"/>
    </source>
</evidence>
<dbReference type="Pfam" id="PF00078">
    <property type="entry name" value="RVT_1"/>
    <property type="match status" value="1"/>
</dbReference>
<evidence type="ECO:0000259" key="1">
    <source>
        <dbReference type="PROSITE" id="PS50878"/>
    </source>
</evidence>
<dbReference type="OrthoDB" id="416454at2759"/>
<gene>
    <name evidence="2" type="ORF">BSL78_16244</name>
</gene>
<dbReference type="Proteomes" id="UP000230750">
    <property type="component" value="Unassembled WGS sequence"/>
</dbReference>
<accession>A0A2G8KFX6</accession>
<feature type="domain" description="Reverse transcriptase" evidence="1">
    <location>
        <begin position="1"/>
        <end position="207"/>
    </location>
</feature>
<name>A0A2G8KFX6_STIJA</name>
<reference evidence="2 3" key="1">
    <citation type="journal article" date="2017" name="PLoS Biol.">
        <title>The sea cucumber genome provides insights into morphological evolution and visceral regeneration.</title>
        <authorList>
            <person name="Zhang X."/>
            <person name="Sun L."/>
            <person name="Yuan J."/>
            <person name="Sun Y."/>
            <person name="Gao Y."/>
            <person name="Zhang L."/>
            <person name="Li S."/>
            <person name="Dai H."/>
            <person name="Hamel J.F."/>
            <person name="Liu C."/>
            <person name="Yu Y."/>
            <person name="Liu S."/>
            <person name="Lin W."/>
            <person name="Guo K."/>
            <person name="Jin S."/>
            <person name="Xu P."/>
            <person name="Storey K.B."/>
            <person name="Huan P."/>
            <person name="Zhang T."/>
            <person name="Zhou Y."/>
            <person name="Zhang J."/>
            <person name="Lin C."/>
            <person name="Li X."/>
            <person name="Xing L."/>
            <person name="Huo D."/>
            <person name="Sun M."/>
            <person name="Wang L."/>
            <person name="Mercier A."/>
            <person name="Li F."/>
            <person name="Yang H."/>
            <person name="Xiang J."/>
        </authorList>
    </citation>
    <scope>NUCLEOTIDE SEQUENCE [LARGE SCALE GENOMIC DNA]</scope>
    <source>
        <strain evidence="2">Shaxun</strain>
        <tissue evidence="2">Muscle</tissue>
    </source>
</reference>
<dbReference type="InterPro" id="IPR043502">
    <property type="entry name" value="DNA/RNA_pol_sf"/>
</dbReference>
<dbReference type="EMBL" id="MRZV01000615">
    <property type="protein sequence ID" value="PIK46897.1"/>
    <property type="molecule type" value="Genomic_DNA"/>
</dbReference>
<comment type="caution">
    <text evidence="2">The sequence shown here is derived from an EMBL/GenBank/DDBJ whole genome shotgun (WGS) entry which is preliminary data.</text>
</comment>
<dbReference type="PANTHER" id="PTHR33332">
    <property type="entry name" value="REVERSE TRANSCRIPTASE DOMAIN-CONTAINING PROTEIN"/>
    <property type="match status" value="1"/>
</dbReference>
<organism evidence="2 3">
    <name type="scientific">Stichopus japonicus</name>
    <name type="common">Sea cucumber</name>
    <dbReference type="NCBI Taxonomy" id="307972"/>
    <lineage>
        <taxon>Eukaryota</taxon>
        <taxon>Metazoa</taxon>
        <taxon>Echinodermata</taxon>
        <taxon>Eleutherozoa</taxon>
        <taxon>Echinozoa</taxon>
        <taxon>Holothuroidea</taxon>
        <taxon>Aspidochirotacea</taxon>
        <taxon>Aspidochirotida</taxon>
        <taxon>Stichopodidae</taxon>
        <taxon>Apostichopus</taxon>
    </lineage>
</organism>